<protein>
    <recommendedName>
        <fullName evidence="1">HTH cro/C1-type domain-containing protein</fullName>
    </recommendedName>
</protein>
<evidence type="ECO:0000313" key="3">
    <source>
        <dbReference type="Proteomes" id="UP000618460"/>
    </source>
</evidence>
<dbReference type="CDD" id="cd00093">
    <property type="entry name" value="HTH_XRE"/>
    <property type="match status" value="1"/>
</dbReference>
<accession>A0A917TDI1</accession>
<dbReference type="PROSITE" id="PS50943">
    <property type="entry name" value="HTH_CROC1"/>
    <property type="match status" value="1"/>
</dbReference>
<feature type="domain" description="HTH cro/C1-type" evidence="1">
    <location>
        <begin position="6"/>
        <end position="60"/>
    </location>
</feature>
<comment type="caution">
    <text evidence="2">The sequence shown here is derived from an EMBL/GenBank/DDBJ whole genome shotgun (WGS) entry which is preliminary data.</text>
</comment>
<reference evidence="2" key="2">
    <citation type="submission" date="2020-09" db="EMBL/GenBank/DDBJ databases">
        <authorList>
            <person name="Sun Q."/>
            <person name="Zhou Y."/>
        </authorList>
    </citation>
    <scope>NUCLEOTIDE SEQUENCE</scope>
    <source>
        <strain evidence="2">CGMCC 1.6333</strain>
    </source>
</reference>
<organism evidence="2 3">
    <name type="scientific">Paraliobacillus quinghaiensis</name>
    <dbReference type="NCBI Taxonomy" id="470815"/>
    <lineage>
        <taxon>Bacteria</taxon>
        <taxon>Bacillati</taxon>
        <taxon>Bacillota</taxon>
        <taxon>Bacilli</taxon>
        <taxon>Bacillales</taxon>
        <taxon>Bacillaceae</taxon>
        <taxon>Paraliobacillus</taxon>
    </lineage>
</organism>
<keyword evidence="3" id="KW-1185">Reference proteome</keyword>
<dbReference type="Pfam" id="PF01381">
    <property type="entry name" value="HTH_3"/>
    <property type="match status" value="1"/>
</dbReference>
<dbReference type="AlphaFoldDB" id="A0A917TDI1"/>
<dbReference type="GO" id="GO:0003677">
    <property type="term" value="F:DNA binding"/>
    <property type="evidence" value="ECO:0007669"/>
    <property type="project" value="InterPro"/>
</dbReference>
<dbReference type="SMART" id="SM00530">
    <property type="entry name" value="HTH_XRE"/>
    <property type="match status" value="1"/>
</dbReference>
<gene>
    <name evidence="2" type="ORF">GCM10011351_00600</name>
</gene>
<proteinExistence type="predicted"/>
<dbReference type="EMBL" id="BMLG01000001">
    <property type="protein sequence ID" value="GGM18690.1"/>
    <property type="molecule type" value="Genomic_DNA"/>
</dbReference>
<dbReference type="InterPro" id="IPR010982">
    <property type="entry name" value="Lambda_DNA-bd_dom_sf"/>
</dbReference>
<sequence length="264" mass="31388">MKREWLIQFRKSKQMTQEQVASAAFIDRGYYSQIENGKRNPGLNVAINIANVLHFDQLLFFQDYQNHNSYEDISQSFKHLDKGEILYLYDGLEIFLENLVIFLLKGVEQGSYCIVITDNETIDLLQKRMDTILNDRALMKKVLLISKEDIEKSNTKTIIEKYRNLKYYFCNGNVRIWLTEKPNCNNDWIDRLNHYLDTRDNKFTFSNILFVRSYNASTIPAGSYIKMMRCYPYLMTDFEIVHSPFYYPSNKSFVFPSFFIQEDM</sequence>
<evidence type="ECO:0000259" key="1">
    <source>
        <dbReference type="PROSITE" id="PS50943"/>
    </source>
</evidence>
<dbReference type="InterPro" id="IPR001387">
    <property type="entry name" value="Cro/C1-type_HTH"/>
</dbReference>
<dbReference type="OrthoDB" id="1859224at2"/>
<dbReference type="Gene3D" id="1.10.260.40">
    <property type="entry name" value="lambda repressor-like DNA-binding domains"/>
    <property type="match status" value="1"/>
</dbReference>
<dbReference type="RefSeq" id="WP_117152558.1">
    <property type="nucleotide sequence ID" value="NZ_BMLG01000001.1"/>
</dbReference>
<reference evidence="2" key="1">
    <citation type="journal article" date="2014" name="Int. J. Syst. Evol. Microbiol.">
        <title>Complete genome sequence of Corynebacterium casei LMG S-19264T (=DSM 44701T), isolated from a smear-ripened cheese.</title>
        <authorList>
            <consortium name="US DOE Joint Genome Institute (JGI-PGF)"/>
            <person name="Walter F."/>
            <person name="Albersmeier A."/>
            <person name="Kalinowski J."/>
            <person name="Ruckert C."/>
        </authorList>
    </citation>
    <scope>NUCLEOTIDE SEQUENCE</scope>
    <source>
        <strain evidence="2">CGMCC 1.6333</strain>
    </source>
</reference>
<evidence type="ECO:0000313" key="2">
    <source>
        <dbReference type="EMBL" id="GGM18690.1"/>
    </source>
</evidence>
<name>A0A917TDI1_9BACI</name>
<dbReference type="SUPFAM" id="SSF47413">
    <property type="entry name" value="lambda repressor-like DNA-binding domains"/>
    <property type="match status" value="1"/>
</dbReference>
<dbReference type="Proteomes" id="UP000618460">
    <property type="component" value="Unassembled WGS sequence"/>
</dbReference>